<name>A0A812K2A9_9DINO</name>
<dbReference type="AlphaFoldDB" id="A0A812K2A9"/>
<accession>A0A812K2A9</accession>
<dbReference type="PROSITE" id="PS50076">
    <property type="entry name" value="DNAJ_2"/>
    <property type="match status" value="1"/>
</dbReference>
<dbReference type="GO" id="GO:0044183">
    <property type="term" value="F:protein folding chaperone"/>
    <property type="evidence" value="ECO:0007669"/>
    <property type="project" value="TreeGrafter"/>
</dbReference>
<dbReference type="Gene3D" id="1.10.287.110">
    <property type="entry name" value="DnaJ domain"/>
    <property type="match status" value="1"/>
</dbReference>
<dbReference type="SMART" id="SM00271">
    <property type="entry name" value="DnaJ"/>
    <property type="match status" value="1"/>
</dbReference>
<evidence type="ECO:0000313" key="3">
    <source>
        <dbReference type="Proteomes" id="UP000604046"/>
    </source>
</evidence>
<dbReference type="EMBL" id="CAJNDS010000524">
    <property type="protein sequence ID" value="CAE7215314.1"/>
    <property type="molecule type" value="Genomic_DNA"/>
</dbReference>
<dbReference type="GO" id="GO:0005634">
    <property type="term" value="C:nucleus"/>
    <property type="evidence" value="ECO:0007669"/>
    <property type="project" value="TreeGrafter"/>
</dbReference>
<dbReference type="Pfam" id="PF00226">
    <property type="entry name" value="DnaJ"/>
    <property type="match status" value="1"/>
</dbReference>
<proteinExistence type="predicted"/>
<dbReference type="InterPro" id="IPR036869">
    <property type="entry name" value="J_dom_sf"/>
</dbReference>
<sequence length="188" mass="20920">MDEDDHYAVLGLTPQANDADVRQAYKKAALRWHPDKNPEAKALAEANFKRIAAAYKVLSDAGRRKAYDETLAKADGAASSIMAYYSVCVFCTDRSAFVTLFLPLHDKGLDNLPQKRAPNLSAKSHPNGRGLTEMCRCCAAQLGDARCTRKLEIRPEPTVDYVDLQDAFNLFEEFFGHDPFKACAPFEI</sequence>
<dbReference type="OrthoDB" id="10250354at2759"/>
<dbReference type="GO" id="GO:0005737">
    <property type="term" value="C:cytoplasm"/>
    <property type="evidence" value="ECO:0007669"/>
    <property type="project" value="TreeGrafter"/>
</dbReference>
<keyword evidence="3" id="KW-1185">Reference proteome</keyword>
<organism evidence="2 3">
    <name type="scientific">Symbiodinium natans</name>
    <dbReference type="NCBI Taxonomy" id="878477"/>
    <lineage>
        <taxon>Eukaryota</taxon>
        <taxon>Sar</taxon>
        <taxon>Alveolata</taxon>
        <taxon>Dinophyceae</taxon>
        <taxon>Suessiales</taxon>
        <taxon>Symbiodiniaceae</taxon>
        <taxon>Symbiodinium</taxon>
    </lineage>
</organism>
<dbReference type="PANTHER" id="PTHR43948:SF10">
    <property type="entry name" value="MRJ, ISOFORM E"/>
    <property type="match status" value="1"/>
</dbReference>
<gene>
    <name evidence="2" type="primary">DNAJB6</name>
    <name evidence="2" type="ORF">SNAT2548_LOCUS7545</name>
</gene>
<dbReference type="CDD" id="cd06257">
    <property type="entry name" value="DnaJ"/>
    <property type="match status" value="1"/>
</dbReference>
<dbReference type="PRINTS" id="PR00625">
    <property type="entry name" value="JDOMAIN"/>
</dbReference>
<dbReference type="GO" id="GO:0051087">
    <property type="term" value="F:protein-folding chaperone binding"/>
    <property type="evidence" value="ECO:0007669"/>
    <property type="project" value="TreeGrafter"/>
</dbReference>
<dbReference type="PANTHER" id="PTHR43948">
    <property type="entry name" value="DNAJ HOMOLOG SUBFAMILY B"/>
    <property type="match status" value="1"/>
</dbReference>
<protein>
    <submittedName>
        <fullName evidence="2">DNAJB6 protein</fullName>
    </submittedName>
</protein>
<dbReference type="InterPro" id="IPR001623">
    <property type="entry name" value="DnaJ_domain"/>
</dbReference>
<evidence type="ECO:0000259" key="1">
    <source>
        <dbReference type="PROSITE" id="PS50076"/>
    </source>
</evidence>
<reference evidence="2" key="1">
    <citation type="submission" date="2021-02" db="EMBL/GenBank/DDBJ databases">
        <authorList>
            <person name="Dougan E. K."/>
            <person name="Rhodes N."/>
            <person name="Thang M."/>
            <person name="Chan C."/>
        </authorList>
    </citation>
    <scope>NUCLEOTIDE SEQUENCE</scope>
</reference>
<dbReference type="Proteomes" id="UP000604046">
    <property type="component" value="Unassembled WGS sequence"/>
</dbReference>
<evidence type="ECO:0000313" key="2">
    <source>
        <dbReference type="EMBL" id="CAE7215314.1"/>
    </source>
</evidence>
<comment type="caution">
    <text evidence="2">The sequence shown here is derived from an EMBL/GenBank/DDBJ whole genome shotgun (WGS) entry which is preliminary data.</text>
</comment>
<feature type="domain" description="J" evidence="1">
    <location>
        <begin position="5"/>
        <end position="71"/>
    </location>
</feature>
<dbReference type="SUPFAM" id="SSF46565">
    <property type="entry name" value="Chaperone J-domain"/>
    <property type="match status" value="1"/>
</dbReference>
<dbReference type="GO" id="GO:0051082">
    <property type="term" value="F:unfolded protein binding"/>
    <property type="evidence" value="ECO:0007669"/>
    <property type="project" value="TreeGrafter"/>
</dbReference>